<keyword evidence="4 7" id="KW-0560">Oxidoreductase</keyword>
<dbReference type="GO" id="GO:0006782">
    <property type="term" value="P:protoporphyrinogen IX biosynthetic process"/>
    <property type="evidence" value="ECO:0007669"/>
    <property type="project" value="UniProtKB-UniRule"/>
</dbReference>
<dbReference type="AlphaFoldDB" id="A5EVT3"/>
<comment type="function">
    <text evidence="7">Catalyzes the 6-electron oxidation of protoporphyrinogen IX to form protoporphyrin IX; under anaerobic conditions uses menaquinone as an electron acceptor, under aerobic conditions uses ubiquinone as an electron acceptor.</text>
</comment>
<dbReference type="HAMAP" id="MF_00853">
    <property type="entry name" value="HemG"/>
    <property type="match status" value="1"/>
</dbReference>
<comment type="catalytic activity">
    <reaction evidence="7">
        <text>protoporphyrinogen IX + 3 a quinone = protoporphyrin IX + 3 a quinol</text>
        <dbReference type="Rhea" id="RHEA:65032"/>
        <dbReference type="ChEBI" id="CHEBI:24646"/>
        <dbReference type="ChEBI" id="CHEBI:57306"/>
        <dbReference type="ChEBI" id="CHEBI:57307"/>
        <dbReference type="ChEBI" id="CHEBI:132124"/>
        <dbReference type="EC" id="1.3.5.3"/>
    </reaction>
</comment>
<dbReference type="InterPro" id="IPR052200">
    <property type="entry name" value="Protoporphyrinogen_IX_DH"/>
</dbReference>
<dbReference type="InterPro" id="IPR008254">
    <property type="entry name" value="Flavodoxin/NO_synth"/>
</dbReference>
<sequence>MSKIALFYSTTDGHTLKICHYIQSVLSTTEQISIIPIAQAQERDLAAADKIIIGASIRYGKHQKELYQFINRHLTLLQQKPAAFFSISIVARKPNRQRPDNNPYFKRFLSKSPWQPKLIGIFAGKLEMPRYRYLDKIMIRLIMKIGKSPVNNQSCIEFTNWEHVRQFAEKLRQLEQ</sequence>
<keyword evidence="3 7" id="KW-0547">Nucleotide-binding</keyword>
<organism evidence="9 10">
    <name type="scientific">Dichelobacter nodosus (strain VCS1703A)</name>
    <dbReference type="NCBI Taxonomy" id="246195"/>
    <lineage>
        <taxon>Bacteria</taxon>
        <taxon>Pseudomonadati</taxon>
        <taxon>Pseudomonadota</taxon>
        <taxon>Gammaproteobacteria</taxon>
        <taxon>Cardiobacteriales</taxon>
        <taxon>Cardiobacteriaceae</taxon>
        <taxon>Dichelobacter</taxon>
    </lineage>
</organism>
<comment type="similarity">
    <text evidence="7">Belongs to the HemG family.</text>
</comment>
<dbReference type="HOGENOM" id="CLU_094839_0_1_6"/>
<evidence type="ECO:0000259" key="8">
    <source>
        <dbReference type="PROSITE" id="PS50902"/>
    </source>
</evidence>
<comment type="cofactor">
    <cofactor evidence="7">
        <name>FMN</name>
        <dbReference type="ChEBI" id="CHEBI:58210"/>
    </cofactor>
    <text evidence="7">Binds 1 FMN non-covalently per subunit.</text>
</comment>
<evidence type="ECO:0000313" key="10">
    <source>
        <dbReference type="Proteomes" id="UP000000248"/>
    </source>
</evidence>
<dbReference type="SUPFAM" id="SSF52218">
    <property type="entry name" value="Flavoproteins"/>
    <property type="match status" value="1"/>
</dbReference>
<dbReference type="PANTHER" id="PTHR38030">
    <property type="entry name" value="PROTOPORPHYRINOGEN IX DEHYDROGENASE [MENAQUINONE]"/>
    <property type="match status" value="1"/>
</dbReference>
<evidence type="ECO:0000256" key="2">
    <source>
        <dbReference type="ARBA" id="ARBA00022643"/>
    </source>
</evidence>
<comment type="pathway">
    <text evidence="7">Porphyrin-containing compound metabolism; protoporphyrin-IX biosynthesis; protoporphyrin-IX from protoporphyrinogen-IX: step 1/1.</text>
</comment>
<dbReference type="EMBL" id="CP000513">
    <property type="protein sequence ID" value="ABQ13308.1"/>
    <property type="molecule type" value="Genomic_DNA"/>
</dbReference>
<dbReference type="PROSITE" id="PS50902">
    <property type="entry name" value="FLAVODOXIN_LIKE"/>
    <property type="match status" value="1"/>
</dbReference>
<dbReference type="KEGG" id="dno:DNO_0458"/>
<evidence type="ECO:0000256" key="1">
    <source>
        <dbReference type="ARBA" id="ARBA00022630"/>
    </source>
</evidence>
<reference evidence="9 10" key="1">
    <citation type="journal article" date="2007" name="Nat. Biotechnol.">
        <title>Genome sequence and identification of candidate vaccine antigens from the animal pathogen Dichelobacter nodosus.</title>
        <authorList>
            <person name="Myers G.S."/>
            <person name="Parker D."/>
            <person name="Al-Hasani K."/>
            <person name="Kennan R.M."/>
            <person name="Seemann T."/>
            <person name="Ren Q."/>
            <person name="Badger J.H."/>
            <person name="Selengut J.D."/>
            <person name="Deboy R.T."/>
            <person name="Tettelin H."/>
            <person name="Boyce J.D."/>
            <person name="McCarl V.P."/>
            <person name="Han X."/>
            <person name="Nelson W.C."/>
            <person name="Madupu R."/>
            <person name="Mohamoud Y."/>
            <person name="Holley T."/>
            <person name="Fedorova N."/>
            <person name="Khouri H."/>
            <person name="Bottomley S.P."/>
            <person name="Whittington R.J."/>
            <person name="Adler B."/>
            <person name="Songer J.G."/>
            <person name="Rood J.I."/>
            <person name="Paulsen I.T."/>
        </authorList>
    </citation>
    <scope>NUCLEOTIDE SEQUENCE [LARGE SCALE GENOMIC DNA]</scope>
    <source>
        <strain evidence="9 10">VCS1703A</strain>
    </source>
</reference>
<keyword evidence="10" id="KW-1185">Reference proteome</keyword>
<dbReference type="UniPathway" id="UPA00251">
    <property type="reaction ID" value="UER00324"/>
</dbReference>
<dbReference type="GO" id="GO:0004729">
    <property type="term" value="F:oxygen-dependent protoporphyrinogen oxidase activity"/>
    <property type="evidence" value="ECO:0007669"/>
    <property type="project" value="InterPro"/>
</dbReference>
<evidence type="ECO:0000256" key="6">
    <source>
        <dbReference type="ARBA" id="ARBA00023244"/>
    </source>
</evidence>
<evidence type="ECO:0000256" key="4">
    <source>
        <dbReference type="ARBA" id="ARBA00023002"/>
    </source>
</evidence>
<keyword evidence="6 7" id="KW-0627">Porphyrin biosynthesis</keyword>
<dbReference type="eggNOG" id="COG4635">
    <property type="taxonomic scope" value="Bacteria"/>
</dbReference>
<gene>
    <name evidence="7" type="primary">hemG</name>
    <name evidence="9" type="ordered locus">DNO_0458</name>
</gene>
<feature type="domain" description="Flavodoxin-like" evidence="8">
    <location>
        <begin position="4"/>
        <end position="176"/>
    </location>
</feature>
<dbReference type="InterPro" id="IPR029039">
    <property type="entry name" value="Flavoprotein-like_sf"/>
</dbReference>
<dbReference type="Proteomes" id="UP000000248">
    <property type="component" value="Chromosome"/>
</dbReference>
<dbReference type="GO" id="GO:0010181">
    <property type="term" value="F:FMN binding"/>
    <property type="evidence" value="ECO:0007669"/>
    <property type="project" value="UniProtKB-UniRule"/>
</dbReference>
<dbReference type="InterPro" id="IPR026816">
    <property type="entry name" value="Flavodoxin_dom"/>
</dbReference>
<keyword evidence="7" id="KW-0997">Cell inner membrane</keyword>
<keyword evidence="5" id="KW-0472">Membrane</keyword>
<dbReference type="GO" id="GO:0070819">
    <property type="term" value="F:menaquinone-dependent protoporphyrinogen oxidase activity"/>
    <property type="evidence" value="ECO:0007669"/>
    <property type="project" value="UniProtKB-UniRule"/>
</dbReference>
<dbReference type="NCBIfam" id="NF008316">
    <property type="entry name" value="PRK11104.1"/>
    <property type="match status" value="1"/>
</dbReference>
<dbReference type="EC" id="1.3.5.3" evidence="7"/>
<dbReference type="InterPro" id="IPR044264">
    <property type="entry name" value="HemG"/>
</dbReference>
<dbReference type="GO" id="GO:0005886">
    <property type="term" value="C:plasma membrane"/>
    <property type="evidence" value="ECO:0007669"/>
    <property type="project" value="UniProtKB-SubCell"/>
</dbReference>
<dbReference type="OrthoDB" id="9795729at2"/>
<protein>
    <recommendedName>
        <fullName evidence="7">Protoporphyrinogen IX dehydrogenase [quinone]</fullName>
        <ecNumber evidence="7">1.3.5.3</ecNumber>
    </recommendedName>
    <alternativeName>
        <fullName evidence="7">Protoporphyrinogen IX dehydrogenase [menaquinone]</fullName>
    </alternativeName>
    <alternativeName>
        <fullName evidence="7">Protoporphyrinogen IX dehydrogenase [ubiquinone]</fullName>
    </alternativeName>
    <alternativeName>
        <fullName evidence="7">Protoporphyrinogen oxidase</fullName>
        <shortName evidence="7">PPO</shortName>
    </alternativeName>
</protein>
<keyword evidence="1 7" id="KW-0285">Flavoprotein</keyword>
<evidence type="ECO:0000313" key="9">
    <source>
        <dbReference type="EMBL" id="ABQ13308.1"/>
    </source>
</evidence>
<dbReference type="RefSeq" id="WP_012030796.1">
    <property type="nucleotide sequence ID" value="NC_009446.1"/>
</dbReference>
<comment type="catalytic activity">
    <reaction evidence="7">
        <text>protoporphyrinogen IX + 3 a menaquinone = protoporphyrin IX + 3 a menaquinol</text>
        <dbReference type="Rhea" id="RHEA:27409"/>
        <dbReference type="Rhea" id="RHEA-COMP:9537"/>
        <dbReference type="Rhea" id="RHEA-COMP:9539"/>
        <dbReference type="ChEBI" id="CHEBI:16374"/>
        <dbReference type="ChEBI" id="CHEBI:18151"/>
        <dbReference type="ChEBI" id="CHEBI:57306"/>
        <dbReference type="ChEBI" id="CHEBI:57307"/>
        <dbReference type="EC" id="1.3.5.3"/>
    </reaction>
</comment>
<dbReference type="STRING" id="246195.DNO_0458"/>
<evidence type="ECO:0000256" key="3">
    <source>
        <dbReference type="ARBA" id="ARBA00022741"/>
    </source>
</evidence>
<proteinExistence type="inferred from homology"/>
<evidence type="ECO:0000256" key="7">
    <source>
        <dbReference type="HAMAP-Rule" id="MF_00853"/>
    </source>
</evidence>
<keyword evidence="7" id="KW-1003">Cell membrane</keyword>
<comment type="catalytic activity">
    <reaction evidence="7">
        <text>protoporphyrinogen IX + 3 a ubiquinone = protoporphyrin IX + 3 a ubiquinol</text>
        <dbReference type="Rhea" id="RHEA:63936"/>
        <dbReference type="Rhea" id="RHEA-COMP:9565"/>
        <dbReference type="Rhea" id="RHEA-COMP:9566"/>
        <dbReference type="ChEBI" id="CHEBI:16389"/>
        <dbReference type="ChEBI" id="CHEBI:17976"/>
        <dbReference type="ChEBI" id="CHEBI:57306"/>
        <dbReference type="ChEBI" id="CHEBI:57307"/>
    </reaction>
</comment>
<comment type="subcellular location">
    <subcellularLocation>
        <location evidence="7">Cell inner membrane</location>
        <topology evidence="7">Peripheral membrane protein</topology>
    </subcellularLocation>
</comment>
<name>A5EVT3_DICNV</name>
<accession>A5EVT3</accession>
<dbReference type="Pfam" id="PF12724">
    <property type="entry name" value="Flavodoxin_5"/>
    <property type="match status" value="1"/>
</dbReference>
<dbReference type="PANTHER" id="PTHR38030:SF2">
    <property type="entry name" value="PROTOPORPHYRINOGEN IX DEHYDROGENASE [QUINONE]"/>
    <property type="match status" value="1"/>
</dbReference>
<evidence type="ECO:0000256" key="5">
    <source>
        <dbReference type="ARBA" id="ARBA00023136"/>
    </source>
</evidence>
<keyword evidence="2 7" id="KW-0288">FMN</keyword>
<dbReference type="Gene3D" id="3.40.50.360">
    <property type="match status" value="1"/>
</dbReference>